<organism evidence="1 2">
    <name type="scientific">Methyloligella halotolerans</name>
    <dbReference type="NCBI Taxonomy" id="1177755"/>
    <lineage>
        <taxon>Bacteria</taxon>
        <taxon>Pseudomonadati</taxon>
        <taxon>Pseudomonadota</taxon>
        <taxon>Alphaproteobacteria</taxon>
        <taxon>Hyphomicrobiales</taxon>
        <taxon>Hyphomicrobiaceae</taxon>
        <taxon>Methyloligella</taxon>
    </lineage>
</organism>
<evidence type="ECO:0000313" key="1">
    <source>
        <dbReference type="EMBL" id="ODA66885.1"/>
    </source>
</evidence>
<dbReference type="STRING" id="1177755.A7A08_02182"/>
<dbReference type="EMBL" id="MASI01000005">
    <property type="protein sequence ID" value="ODA66885.1"/>
    <property type="molecule type" value="Genomic_DNA"/>
</dbReference>
<gene>
    <name evidence="1" type="ORF">A7A08_02182</name>
</gene>
<reference evidence="1 2" key="1">
    <citation type="submission" date="2016-07" db="EMBL/GenBank/DDBJ databases">
        <title>Draft genome sequence of Methyloligella halotolerans C2T (VKM B-2706T=CCUG 61687T=DSM 25045T), a halotolerant polyhydroxybutyrate accumulating methylotroph.</title>
        <authorList>
            <person name="Vasilenko O.V."/>
            <person name="Doronina N.V."/>
            <person name="Poroshina M.N."/>
            <person name="Tarlachkov S.V."/>
            <person name="Trotsenko Y.A."/>
        </authorList>
    </citation>
    <scope>NUCLEOTIDE SEQUENCE [LARGE SCALE GENOMIC DNA]</scope>
    <source>
        <strain evidence="1 2">VKM B-2706</strain>
    </source>
</reference>
<proteinExistence type="predicted"/>
<sequence length="91" mass="10040">MAEDEFTVLDPANISVHEAANAGVKNIEEIQIMGPTHDAEGKKALIIRFNNGGYFELSYSPEGKAVSYQFAGVRFERLGQELFISAADQEF</sequence>
<dbReference type="Proteomes" id="UP000095087">
    <property type="component" value="Unassembled WGS sequence"/>
</dbReference>
<protein>
    <submittedName>
        <fullName evidence="1">Uncharacterized protein</fullName>
    </submittedName>
</protein>
<keyword evidence="2" id="KW-1185">Reference proteome</keyword>
<dbReference type="RefSeq" id="WP_069095415.1">
    <property type="nucleotide sequence ID" value="NZ_MASI01000005.1"/>
</dbReference>
<evidence type="ECO:0000313" key="2">
    <source>
        <dbReference type="Proteomes" id="UP000095087"/>
    </source>
</evidence>
<accession>A0A1E2RXP8</accession>
<name>A0A1E2RXP8_9HYPH</name>
<comment type="caution">
    <text evidence="1">The sequence shown here is derived from an EMBL/GenBank/DDBJ whole genome shotgun (WGS) entry which is preliminary data.</text>
</comment>
<dbReference type="AlphaFoldDB" id="A0A1E2RXP8"/>